<dbReference type="AlphaFoldDB" id="A0AAN7KND6"/>
<proteinExistence type="predicted"/>
<reference evidence="2 3" key="1">
    <citation type="journal article" date="2023" name="Hortic Res">
        <title>Pangenome of water caltrop reveals structural variations and asymmetric subgenome divergence after allopolyploidization.</title>
        <authorList>
            <person name="Zhang X."/>
            <person name="Chen Y."/>
            <person name="Wang L."/>
            <person name="Yuan Y."/>
            <person name="Fang M."/>
            <person name="Shi L."/>
            <person name="Lu R."/>
            <person name="Comes H.P."/>
            <person name="Ma Y."/>
            <person name="Chen Y."/>
            <person name="Huang G."/>
            <person name="Zhou Y."/>
            <person name="Zheng Z."/>
            <person name="Qiu Y."/>
        </authorList>
    </citation>
    <scope>NUCLEOTIDE SEQUENCE [LARGE SCALE GENOMIC DNA]</scope>
    <source>
        <tissue evidence="2">Roots</tissue>
    </source>
</reference>
<name>A0AAN7KND6_9MYRT</name>
<organism evidence="2 3">
    <name type="scientific">Trapa incisa</name>
    <dbReference type="NCBI Taxonomy" id="236973"/>
    <lineage>
        <taxon>Eukaryota</taxon>
        <taxon>Viridiplantae</taxon>
        <taxon>Streptophyta</taxon>
        <taxon>Embryophyta</taxon>
        <taxon>Tracheophyta</taxon>
        <taxon>Spermatophyta</taxon>
        <taxon>Magnoliopsida</taxon>
        <taxon>eudicotyledons</taxon>
        <taxon>Gunneridae</taxon>
        <taxon>Pentapetalae</taxon>
        <taxon>rosids</taxon>
        <taxon>malvids</taxon>
        <taxon>Myrtales</taxon>
        <taxon>Lythraceae</taxon>
        <taxon>Trapa</taxon>
    </lineage>
</organism>
<feature type="region of interest" description="Disordered" evidence="1">
    <location>
        <begin position="1"/>
        <end position="27"/>
    </location>
</feature>
<gene>
    <name evidence="2" type="ORF">SAY87_007714</name>
</gene>
<comment type="caution">
    <text evidence="2">The sequence shown here is derived from an EMBL/GenBank/DDBJ whole genome shotgun (WGS) entry which is preliminary data.</text>
</comment>
<accession>A0AAN7KND6</accession>
<evidence type="ECO:0000313" key="3">
    <source>
        <dbReference type="Proteomes" id="UP001345219"/>
    </source>
</evidence>
<evidence type="ECO:0000256" key="1">
    <source>
        <dbReference type="SAM" id="MobiDB-lite"/>
    </source>
</evidence>
<dbReference type="Proteomes" id="UP001345219">
    <property type="component" value="Chromosome 7"/>
</dbReference>
<keyword evidence="3" id="KW-1185">Reference proteome</keyword>
<protein>
    <submittedName>
        <fullName evidence="2">Uncharacterized protein</fullName>
    </submittedName>
</protein>
<evidence type="ECO:0000313" key="2">
    <source>
        <dbReference type="EMBL" id="KAK4766072.1"/>
    </source>
</evidence>
<dbReference type="EMBL" id="JAXIOK010000007">
    <property type="protein sequence ID" value="KAK4766072.1"/>
    <property type="molecule type" value="Genomic_DNA"/>
</dbReference>
<sequence length="84" mass="9879">MLMRRRPPLDYDSRAVFPSPDNDQRLHDPRELAMEDCRTRILYASDCSRNAWGWMSRTKGKHREIRVNCDGHIDKSTVVSSLFN</sequence>